<dbReference type="RefSeq" id="WP_157119148.1">
    <property type="nucleotide sequence ID" value="NZ_JAXOJX010000011.1"/>
</dbReference>
<evidence type="ECO:0000313" key="4">
    <source>
        <dbReference type="Proteomes" id="UP001293718"/>
    </source>
</evidence>
<accession>A0ABU5ICC9</accession>
<feature type="signal peptide" evidence="2">
    <location>
        <begin position="1"/>
        <end position="28"/>
    </location>
</feature>
<organism evidence="3 4">
    <name type="scientific">Azohydromonas lata</name>
    <dbReference type="NCBI Taxonomy" id="45677"/>
    <lineage>
        <taxon>Bacteria</taxon>
        <taxon>Pseudomonadati</taxon>
        <taxon>Pseudomonadota</taxon>
        <taxon>Betaproteobacteria</taxon>
        <taxon>Burkholderiales</taxon>
        <taxon>Sphaerotilaceae</taxon>
        <taxon>Azohydromonas</taxon>
    </lineage>
</organism>
<feature type="chain" id="PRO_5046786716" evidence="2">
    <location>
        <begin position="29"/>
        <end position="325"/>
    </location>
</feature>
<dbReference type="SUPFAM" id="SSF53850">
    <property type="entry name" value="Periplasmic binding protein-like II"/>
    <property type="match status" value="1"/>
</dbReference>
<keyword evidence="2" id="KW-0732">Signal</keyword>
<dbReference type="Pfam" id="PF03401">
    <property type="entry name" value="TctC"/>
    <property type="match status" value="1"/>
</dbReference>
<dbReference type="Gene3D" id="3.40.190.10">
    <property type="entry name" value="Periplasmic binding protein-like II"/>
    <property type="match status" value="1"/>
</dbReference>
<comment type="similarity">
    <text evidence="1">Belongs to the UPF0065 (bug) family.</text>
</comment>
<sequence>MQMTLRSGLARLGAFVATVALATSTALAAYPDKPIRLVVPFAPGGGTDLIARTLGQGMAKELGQPVVVDNKPGAGTIIGTDAVAKSAADGYTLVLATIAHAVNPSLQPKLPYAWDKGFAPVMLIGRGPNVLVVRAESPYKSVKDVIAAAKAAPGKLTYASQGNGTSAHLAGELFTNLAKVQMTHVPYRGAGPAITDLLGGQVDMIFGTAAAVSTFVDSGKLRALAVTTPERSPALKDVPSVAETVPGYVVESWYGVYAPAGTPADVIARLNAAAKKAARTPEFAKKVEQEGLVISAGTPAELDAYVHAEEARWRKLVKDNNIKSE</sequence>
<evidence type="ECO:0000256" key="2">
    <source>
        <dbReference type="SAM" id="SignalP"/>
    </source>
</evidence>
<reference evidence="3 4" key="1">
    <citation type="submission" date="2023-11" db="EMBL/GenBank/DDBJ databases">
        <title>Draft genome of Azohydromonas lata strain H1 (DSM1123), a polyhydroxyalkanoate producer.</title>
        <authorList>
            <person name="Traversa D."/>
            <person name="D'Addabbo P."/>
            <person name="Pazzani C."/>
            <person name="Manzari C."/>
            <person name="Chiara M."/>
            <person name="Scrascia M."/>
        </authorList>
    </citation>
    <scope>NUCLEOTIDE SEQUENCE [LARGE SCALE GENOMIC DNA]</scope>
    <source>
        <strain evidence="3 4">H1</strain>
    </source>
</reference>
<dbReference type="Gene3D" id="3.40.190.150">
    <property type="entry name" value="Bordetella uptake gene, domain 1"/>
    <property type="match status" value="1"/>
</dbReference>
<name>A0ABU5ICC9_9BURK</name>
<dbReference type="PANTHER" id="PTHR42928:SF5">
    <property type="entry name" value="BLR1237 PROTEIN"/>
    <property type="match status" value="1"/>
</dbReference>
<proteinExistence type="inferred from homology"/>
<dbReference type="CDD" id="cd13578">
    <property type="entry name" value="PBP2_Bug27"/>
    <property type="match status" value="1"/>
</dbReference>
<dbReference type="Proteomes" id="UP001293718">
    <property type="component" value="Unassembled WGS sequence"/>
</dbReference>
<dbReference type="EMBL" id="JAXOJX010000011">
    <property type="protein sequence ID" value="MDZ5456746.1"/>
    <property type="molecule type" value="Genomic_DNA"/>
</dbReference>
<keyword evidence="4" id="KW-1185">Reference proteome</keyword>
<comment type="caution">
    <text evidence="3">The sequence shown here is derived from an EMBL/GenBank/DDBJ whole genome shotgun (WGS) entry which is preliminary data.</text>
</comment>
<protein>
    <submittedName>
        <fullName evidence="3">Tripartite tricarboxylate transporter substrate binding protein</fullName>
    </submittedName>
</protein>
<dbReference type="InterPro" id="IPR005064">
    <property type="entry name" value="BUG"/>
</dbReference>
<gene>
    <name evidence="3" type="ORF">SM757_09175</name>
</gene>
<evidence type="ECO:0000256" key="1">
    <source>
        <dbReference type="ARBA" id="ARBA00006987"/>
    </source>
</evidence>
<dbReference type="PIRSF" id="PIRSF017082">
    <property type="entry name" value="YflP"/>
    <property type="match status" value="1"/>
</dbReference>
<dbReference type="InterPro" id="IPR042100">
    <property type="entry name" value="Bug_dom1"/>
</dbReference>
<dbReference type="PANTHER" id="PTHR42928">
    <property type="entry name" value="TRICARBOXYLATE-BINDING PROTEIN"/>
    <property type="match status" value="1"/>
</dbReference>
<evidence type="ECO:0000313" key="3">
    <source>
        <dbReference type="EMBL" id="MDZ5456746.1"/>
    </source>
</evidence>